<accession>A0A1U7M6H9</accession>
<name>A0A1U7M6H9_TISCR</name>
<proteinExistence type="predicted"/>
<dbReference type="EMBL" id="LTDM01000015">
    <property type="protein sequence ID" value="OLS02891.1"/>
    <property type="molecule type" value="Genomic_DNA"/>
</dbReference>
<evidence type="ECO:0000313" key="2">
    <source>
        <dbReference type="Proteomes" id="UP000186112"/>
    </source>
</evidence>
<dbReference type="OrthoDB" id="6010489at2"/>
<dbReference type="RefSeq" id="WP_075726039.1">
    <property type="nucleotide sequence ID" value="NZ_LTDM01000015.1"/>
</dbReference>
<comment type="caution">
    <text evidence="1">The sequence shown here is derived from an EMBL/GenBank/DDBJ whole genome shotgun (WGS) entry which is preliminary data.</text>
</comment>
<gene>
    <name evidence="1" type="ORF">TICRE_11640</name>
</gene>
<evidence type="ECO:0000313" key="1">
    <source>
        <dbReference type="EMBL" id="OLS02891.1"/>
    </source>
</evidence>
<dbReference type="Pfam" id="PF05119">
    <property type="entry name" value="Terminase_4"/>
    <property type="match status" value="1"/>
</dbReference>
<keyword evidence="2" id="KW-1185">Reference proteome</keyword>
<sequence>MKEIPKPPAILLKAGKEKYYSIAEMLIEEGKWKTGDEIALLALCMNYQRWIQAEKEIKKFKKLTFQTDSGYRQQIPEISIANNAMSNMLSFIKEFTLTPRERMKLKEFIIHNTDDPEMESMISK</sequence>
<organism evidence="1 2">
    <name type="scientific">Tissierella creatinophila DSM 6911</name>
    <dbReference type="NCBI Taxonomy" id="1123403"/>
    <lineage>
        <taxon>Bacteria</taxon>
        <taxon>Bacillati</taxon>
        <taxon>Bacillota</taxon>
        <taxon>Tissierellia</taxon>
        <taxon>Tissierellales</taxon>
        <taxon>Tissierellaceae</taxon>
        <taxon>Tissierella</taxon>
    </lineage>
</organism>
<protein>
    <submittedName>
        <fullName evidence="1">Phage terminase, small subunit</fullName>
    </submittedName>
</protein>
<dbReference type="AlphaFoldDB" id="A0A1U7M6H9"/>
<reference evidence="1 2" key="1">
    <citation type="submission" date="2016-02" db="EMBL/GenBank/DDBJ databases">
        <title>Genome sequence of Tissierella creatinophila DSM 6911.</title>
        <authorList>
            <person name="Poehlein A."/>
            <person name="Daniel R."/>
        </authorList>
    </citation>
    <scope>NUCLEOTIDE SEQUENCE [LARGE SCALE GENOMIC DNA]</scope>
    <source>
        <strain evidence="1 2">DSM 6911</strain>
    </source>
</reference>
<dbReference type="InterPro" id="IPR006448">
    <property type="entry name" value="Phage_term_ssu_P27"/>
</dbReference>
<dbReference type="Proteomes" id="UP000186112">
    <property type="component" value="Unassembled WGS sequence"/>
</dbReference>